<feature type="transmembrane region" description="Helical" evidence="1">
    <location>
        <begin position="38"/>
        <end position="62"/>
    </location>
</feature>
<keyword evidence="4" id="KW-1185">Reference proteome</keyword>
<dbReference type="PANTHER" id="PTHR30336">
    <property type="entry name" value="INNER MEMBRANE PROTEIN, PROBABLE PERMEASE"/>
    <property type="match status" value="1"/>
</dbReference>
<reference evidence="3" key="1">
    <citation type="submission" date="2020-09" db="EMBL/GenBank/DDBJ databases">
        <title>Genome seq and assembly of Devosia sp.</title>
        <authorList>
            <person name="Chhetri G."/>
        </authorList>
    </citation>
    <scope>NUCLEOTIDE SEQUENCE</scope>
    <source>
        <strain evidence="3">PTR5</strain>
    </source>
</reference>
<keyword evidence="1" id="KW-0472">Membrane</keyword>
<evidence type="ECO:0000313" key="3">
    <source>
        <dbReference type="EMBL" id="MBD8066695.1"/>
    </source>
</evidence>
<dbReference type="AlphaFoldDB" id="A0A927FUT7"/>
<protein>
    <submittedName>
        <fullName evidence="3">YdcF family protein</fullName>
    </submittedName>
</protein>
<evidence type="ECO:0000259" key="2">
    <source>
        <dbReference type="Pfam" id="PF02698"/>
    </source>
</evidence>
<dbReference type="Pfam" id="PF02698">
    <property type="entry name" value="DUF218"/>
    <property type="match status" value="1"/>
</dbReference>
<organism evidence="3 4">
    <name type="scientific">Devosia oryzisoli</name>
    <dbReference type="NCBI Taxonomy" id="2774138"/>
    <lineage>
        <taxon>Bacteria</taxon>
        <taxon>Pseudomonadati</taxon>
        <taxon>Pseudomonadota</taxon>
        <taxon>Alphaproteobacteria</taxon>
        <taxon>Hyphomicrobiales</taxon>
        <taxon>Devosiaceae</taxon>
        <taxon>Devosia</taxon>
    </lineage>
</organism>
<feature type="domain" description="DUF218" evidence="2">
    <location>
        <begin position="81"/>
        <end position="248"/>
    </location>
</feature>
<gene>
    <name evidence="3" type="ORF">IC608_14570</name>
</gene>
<evidence type="ECO:0000256" key="1">
    <source>
        <dbReference type="SAM" id="Phobius"/>
    </source>
</evidence>
<keyword evidence="1" id="KW-1133">Transmembrane helix</keyword>
<keyword evidence="1" id="KW-0812">Transmembrane</keyword>
<dbReference type="RefSeq" id="WP_191777004.1">
    <property type="nucleotide sequence ID" value="NZ_JACYFU010000004.1"/>
</dbReference>
<comment type="caution">
    <text evidence="3">The sequence shown here is derived from an EMBL/GenBank/DDBJ whole genome shotgun (WGS) entry which is preliminary data.</text>
</comment>
<dbReference type="InterPro" id="IPR051599">
    <property type="entry name" value="Cell_Envelope_Assoc"/>
</dbReference>
<dbReference type="Gene3D" id="3.40.50.620">
    <property type="entry name" value="HUPs"/>
    <property type="match status" value="1"/>
</dbReference>
<dbReference type="GO" id="GO:0000270">
    <property type="term" value="P:peptidoglycan metabolic process"/>
    <property type="evidence" value="ECO:0007669"/>
    <property type="project" value="TreeGrafter"/>
</dbReference>
<dbReference type="GO" id="GO:0043164">
    <property type="term" value="P:Gram-negative-bacterium-type cell wall biogenesis"/>
    <property type="evidence" value="ECO:0007669"/>
    <property type="project" value="TreeGrafter"/>
</dbReference>
<dbReference type="CDD" id="cd06259">
    <property type="entry name" value="YdcF-like"/>
    <property type="match status" value="1"/>
</dbReference>
<feature type="transmembrane region" description="Helical" evidence="1">
    <location>
        <begin position="12"/>
        <end position="31"/>
    </location>
</feature>
<accession>A0A927FUT7</accession>
<dbReference type="EMBL" id="JACYFU010000004">
    <property type="protein sequence ID" value="MBD8066695.1"/>
    <property type="molecule type" value="Genomic_DNA"/>
</dbReference>
<dbReference type="InterPro" id="IPR014729">
    <property type="entry name" value="Rossmann-like_a/b/a_fold"/>
</dbReference>
<dbReference type="GO" id="GO:0005886">
    <property type="term" value="C:plasma membrane"/>
    <property type="evidence" value="ECO:0007669"/>
    <property type="project" value="TreeGrafter"/>
</dbReference>
<name>A0A927FUT7_9HYPH</name>
<dbReference type="InterPro" id="IPR003848">
    <property type="entry name" value="DUF218"/>
</dbReference>
<dbReference type="Proteomes" id="UP000654108">
    <property type="component" value="Unassembled WGS sequence"/>
</dbReference>
<sequence length="266" mass="28609">MFFVLSKIVWIVVQPLSLILLLMLVTLVATIRRWRRTGIAAVTAAAAMLFLLGYTSLGALLIQPLENRFPRPPAAPEAVSAIFVLGGATSSRISGARDVTELNVAGDRMTEALRLARAYPTAPIMFSGGLGVLVDDPTMETEAISAQRFFIEQGIDAGRLVLEDQARNTAENVRFSKAMIPSGGGEVLLVTSAFHMPRSVGLFRQAGVAVTPWPVDYRGTGEETFGLDIADPATNMQTATTAVREWVGLVAYWATGRSDALFPSPK</sequence>
<dbReference type="PANTHER" id="PTHR30336:SF4">
    <property type="entry name" value="ENVELOPE BIOGENESIS FACTOR ELYC"/>
    <property type="match status" value="1"/>
</dbReference>
<evidence type="ECO:0000313" key="4">
    <source>
        <dbReference type="Proteomes" id="UP000654108"/>
    </source>
</evidence>
<proteinExistence type="predicted"/>